<organism evidence="1 2">
    <name type="scientific">Dysgonomonas gadei ATCC BAA-286</name>
    <dbReference type="NCBI Taxonomy" id="742766"/>
    <lineage>
        <taxon>Bacteria</taxon>
        <taxon>Pseudomonadati</taxon>
        <taxon>Bacteroidota</taxon>
        <taxon>Bacteroidia</taxon>
        <taxon>Bacteroidales</taxon>
        <taxon>Dysgonomonadaceae</taxon>
        <taxon>Dysgonomonas</taxon>
    </lineage>
</organism>
<evidence type="ECO:0000313" key="2">
    <source>
        <dbReference type="Proteomes" id="UP000004913"/>
    </source>
</evidence>
<accession>F5J3A8</accession>
<dbReference type="STRING" id="742766.HMPREF9455_03825"/>
<proteinExistence type="predicted"/>
<dbReference type="Proteomes" id="UP000004913">
    <property type="component" value="Unassembled WGS sequence"/>
</dbReference>
<dbReference type="AlphaFoldDB" id="F5J3A8"/>
<name>F5J3A8_9BACT</name>
<reference evidence="1 2" key="1">
    <citation type="submission" date="2011-04" db="EMBL/GenBank/DDBJ databases">
        <title>The Genome Sequence of Dysgonomonas gadei ATCC BAA-286.</title>
        <authorList>
            <consortium name="The Broad Institute Genome Sequencing Platform"/>
            <person name="Earl A."/>
            <person name="Ward D."/>
            <person name="Feldgarden M."/>
            <person name="Gevers D."/>
            <person name="Pudlo N."/>
            <person name="Martens E."/>
            <person name="Allen-Vercoe E."/>
            <person name="Young S.K."/>
            <person name="Zeng Q."/>
            <person name="Gargeya S."/>
            <person name="Fitzgerald M."/>
            <person name="Haas B."/>
            <person name="Abouelleil A."/>
            <person name="Alvarado L."/>
            <person name="Arachchi H.M."/>
            <person name="Berlin A."/>
            <person name="Brown A."/>
            <person name="Chapman S.B."/>
            <person name="Chen Z."/>
            <person name="Dunbar C."/>
            <person name="Freedman E."/>
            <person name="Gearin G."/>
            <person name="Gellesch M."/>
            <person name="Goldberg J."/>
            <person name="Griggs A."/>
            <person name="Gujja S."/>
            <person name="Heiman D."/>
            <person name="Howarth C."/>
            <person name="Larson L."/>
            <person name="Lui A."/>
            <person name="MacDonald P.J.P."/>
            <person name="Mehta T."/>
            <person name="Montmayeur A."/>
            <person name="Murphy C."/>
            <person name="Neiman D."/>
            <person name="Pearson M."/>
            <person name="Priest M."/>
            <person name="Roberts A."/>
            <person name="Saif S."/>
            <person name="Shea T."/>
            <person name="Shenoy N."/>
            <person name="Sisk P."/>
            <person name="Stolte C."/>
            <person name="Sykes S."/>
            <person name="Yandava C."/>
            <person name="Wortman J."/>
            <person name="Nusbaum C."/>
            <person name="Birren B."/>
        </authorList>
    </citation>
    <scope>NUCLEOTIDE SEQUENCE [LARGE SCALE GENOMIC DNA]</scope>
    <source>
        <strain evidence="1 2">ATCC BAA-286</strain>
    </source>
</reference>
<protein>
    <submittedName>
        <fullName evidence="1">Uncharacterized protein</fullName>
    </submittedName>
</protein>
<comment type="caution">
    <text evidence="1">The sequence shown here is derived from an EMBL/GenBank/DDBJ whole genome shotgun (WGS) entry which is preliminary data.</text>
</comment>
<dbReference type="EMBL" id="ADLV01000051">
    <property type="protein sequence ID" value="EGJ99800.1"/>
    <property type="molecule type" value="Genomic_DNA"/>
</dbReference>
<evidence type="ECO:0000313" key="1">
    <source>
        <dbReference type="EMBL" id="EGJ99800.1"/>
    </source>
</evidence>
<gene>
    <name evidence="1" type="ORF">HMPREF9455_03825</name>
</gene>
<dbReference type="HOGENOM" id="CLU_2989368_0_0_10"/>
<keyword evidence="2" id="KW-1185">Reference proteome</keyword>
<sequence>MPLYYKDLRYYIPELFLIDLDSIHRLKERMSVAYLKRILPSLKYHLFTLILFLLKIL</sequence>